<keyword evidence="3" id="KW-1185">Reference proteome</keyword>
<protein>
    <submittedName>
        <fullName evidence="1">Histidine phosphatase family protein</fullName>
    </submittedName>
    <submittedName>
        <fullName evidence="2">Phosphoglycerate mutase</fullName>
    </submittedName>
</protein>
<dbReference type="PANTHER" id="PTHR48100:SF59">
    <property type="entry name" value="ADENOSYLCOBALAMIN_ALPHA-RIBAZOLE PHOSPHATASE"/>
    <property type="match status" value="1"/>
</dbReference>
<dbReference type="GO" id="GO:0016791">
    <property type="term" value="F:phosphatase activity"/>
    <property type="evidence" value="ECO:0007669"/>
    <property type="project" value="TreeGrafter"/>
</dbReference>
<dbReference type="Gene3D" id="3.40.50.1240">
    <property type="entry name" value="Phosphoglycerate mutase-like"/>
    <property type="match status" value="1"/>
</dbReference>
<dbReference type="EMBL" id="CP032744">
    <property type="protein sequence ID" value="AYJ37984.1"/>
    <property type="molecule type" value="Genomic_DNA"/>
</dbReference>
<evidence type="ECO:0000313" key="2">
    <source>
        <dbReference type="EMBL" id="GBF02031.1"/>
    </source>
</evidence>
<accession>A0AAD0TMX4</accession>
<organism evidence="1 4">
    <name type="scientific">Lactiplantibacillus paraplantarum</name>
    <dbReference type="NCBI Taxonomy" id="60520"/>
    <lineage>
        <taxon>Bacteria</taxon>
        <taxon>Bacillati</taxon>
        <taxon>Bacillota</taxon>
        <taxon>Bacilli</taxon>
        <taxon>Lactobacillales</taxon>
        <taxon>Lactobacillaceae</taxon>
        <taxon>Lactiplantibacillus</taxon>
    </lineage>
</organism>
<dbReference type="CDD" id="cd07067">
    <property type="entry name" value="HP_PGM_like"/>
    <property type="match status" value="1"/>
</dbReference>
<dbReference type="RefSeq" id="WP_021730206.1">
    <property type="nucleotide sequence ID" value="NZ_AVAI01000025.1"/>
</dbReference>
<evidence type="ECO:0000313" key="1">
    <source>
        <dbReference type="EMBL" id="AYJ37984.1"/>
    </source>
</evidence>
<evidence type="ECO:0000313" key="3">
    <source>
        <dbReference type="Proteomes" id="UP000236162"/>
    </source>
</evidence>
<dbReference type="SMART" id="SM00855">
    <property type="entry name" value="PGAM"/>
    <property type="match status" value="1"/>
</dbReference>
<reference evidence="2 3" key="1">
    <citation type="submission" date="2017-04" db="EMBL/GenBank/DDBJ databases">
        <title>In vitro and in silico characterization of Lactobacillus paraplantarum D2-1, a starter culture for soymilk fermentation.</title>
        <authorList>
            <person name="Endo A."/>
            <person name="Sasaki F."/>
            <person name="Maeno S."/>
            <person name="Kanesaki Y."/>
            <person name="Kubota E."/>
            <person name="Torres G.A."/>
            <person name="Tomita S."/>
            <person name="Nakagawa J."/>
        </authorList>
    </citation>
    <scope>NUCLEOTIDE SEQUENCE [LARGE SCALE GENOMIC DNA]</scope>
    <source>
        <strain evidence="2 3">D2-1</strain>
    </source>
</reference>
<dbReference type="Proteomes" id="UP000277896">
    <property type="component" value="Chromosome"/>
</dbReference>
<dbReference type="Proteomes" id="UP000236162">
    <property type="component" value="Unassembled WGS sequence"/>
</dbReference>
<dbReference type="AlphaFoldDB" id="A0AAD0TMX4"/>
<dbReference type="GeneID" id="79806616"/>
<evidence type="ECO:0000313" key="4">
    <source>
        <dbReference type="Proteomes" id="UP000277896"/>
    </source>
</evidence>
<gene>
    <name evidence="2" type="primary">gpmB_7</name>
    <name evidence="1" type="ORF">LP667_03680</name>
    <name evidence="2" type="ORF">LPPLD21_01563</name>
</gene>
<dbReference type="InterPro" id="IPR029033">
    <property type="entry name" value="His_PPase_superfam"/>
</dbReference>
<proteinExistence type="predicted"/>
<dbReference type="SUPFAM" id="SSF53254">
    <property type="entry name" value="Phosphoglycerate mutase-like"/>
    <property type="match status" value="1"/>
</dbReference>
<dbReference type="EMBL" id="BDOR01000007">
    <property type="protein sequence ID" value="GBF02031.1"/>
    <property type="molecule type" value="Genomic_DNA"/>
</dbReference>
<dbReference type="Pfam" id="PF00300">
    <property type="entry name" value="His_Phos_1"/>
    <property type="match status" value="1"/>
</dbReference>
<sequence length="174" mass="20174">MKIYLIRHGEPDYGPVTNAGYTGFGRDLSPLTKQGVLQAQHCAEQPIFNEVQLILASPYTRALQTATEIVRRHNRPLQVELGLHEWYPDKSGWQIKSGHQAMAAYDEYTANHGQTNETQTWDYETSADIRHRVQAVFDKYQHYQCIACVTHSEVMRQFGDWRRIGYCEVKMIQQ</sequence>
<dbReference type="InterPro" id="IPR050275">
    <property type="entry name" value="PGM_Phosphatase"/>
</dbReference>
<dbReference type="InterPro" id="IPR013078">
    <property type="entry name" value="His_Pase_superF_clade-1"/>
</dbReference>
<name>A0AAD0TMX4_9LACO</name>
<dbReference type="PANTHER" id="PTHR48100">
    <property type="entry name" value="BROAD-SPECIFICITY PHOSPHATASE YOR283W-RELATED"/>
    <property type="match status" value="1"/>
</dbReference>
<reference evidence="1 4" key="2">
    <citation type="submission" date="2018-10" db="EMBL/GenBank/DDBJ databases">
        <title>Genome seuquencing of Lactobacillus species.</title>
        <authorList>
            <person name="Baek C."/>
            <person name="Yi H."/>
        </authorList>
    </citation>
    <scope>NUCLEOTIDE SEQUENCE [LARGE SCALE GENOMIC DNA]</scope>
    <source>
        <strain evidence="1 4">DSM 10667</strain>
    </source>
</reference>
<dbReference type="GO" id="GO:0005737">
    <property type="term" value="C:cytoplasm"/>
    <property type="evidence" value="ECO:0007669"/>
    <property type="project" value="TreeGrafter"/>
</dbReference>